<dbReference type="EMBL" id="OOIL02002808">
    <property type="protein sequence ID" value="VFQ84740.1"/>
    <property type="molecule type" value="Genomic_DNA"/>
</dbReference>
<feature type="region of interest" description="Disordered" evidence="1">
    <location>
        <begin position="42"/>
        <end position="67"/>
    </location>
</feature>
<dbReference type="Proteomes" id="UP000595140">
    <property type="component" value="Unassembled WGS sequence"/>
</dbReference>
<accession>A0A484M7B5</accession>
<keyword evidence="2" id="KW-0472">Membrane</keyword>
<name>A0A484M7B5_9ASTE</name>
<evidence type="ECO:0000256" key="1">
    <source>
        <dbReference type="SAM" id="MobiDB-lite"/>
    </source>
</evidence>
<keyword evidence="4" id="KW-1185">Reference proteome</keyword>
<keyword evidence="2" id="KW-1133">Transmembrane helix</keyword>
<organism evidence="3 4">
    <name type="scientific">Cuscuta campestris</name>
    <dbReference type="NCBI Taxonomy" id="132261"/>
    <lineage>
        <taxon>Eukaryota</taxon>
        <taxon>Viridiplantae</taxon>
        <taxon>Streptophyta</taxon>
        <taxon>Embryophyta</taxon>
        <taxon>Tracheophyta</taxon>
        <taxon>Spermatophyta</taxon>
        <taxon>Magnoliopsida</taxon>
        <taxon>eudicotyledons</taxon>
        <taxon>Gunneridae</taxon>
        <taxon>Pentapetalae</taxon>
        <taxon>asterids</taxon>
        <taxon>lamiids</taxon>
        <taxon>Solanales</taxon>
        <taxon>Convolvulaceae</taxon>
        <taxon>Cuscuteae</taxon>
        <taxon>Cuscuta</taxon>
        <taxon>Cuscuta subgen. Grammica</taxon>
        <taxon>Cuscuta sect. Cleistogrammica</taxon>
    </lineage>
</organism>
<evidence type="ECO:0000256" key="2">
    <source>
        <dbReference type="SAM" id="Phobius"/>
    </source>
</evidence>
<reference evidence="3 4" key="1">
    <citation type="submission" date="2018-04" db="EMBL/GenBank/DDBJ databases">
        <authorList>
            <person name="Vogel A."/>
        </authorList>
    </citation>
    <scope>NUCLEOTIDE SEQUENCE [LARGE SCALE GENOMIC DNA]</scope>
</reference>
<gene>
    <name evidence="3" type="ORF">CCAM_LOCUS26516</name>
</gene>
<dbReference type="AlphaFoldDB" id="A0A484M7B5"/>
<evidence type="ECO:0000313" key="3">
    <source>
        <dbReference type="EMBL" id="VFQ84740.1"/>
    </source>
</evidence>
<evidence type="ECO:0000313" key="4">
    <source>
        <dbReference type="Proteomes" id="UP000595140"/>
    </source>
</evidence>
<feature type="compositionally biased region" description="Basic and acidic residues" evidence="1">
    <location>
        <begin position="54"/>
        <end position="67"/>
    </location>
</feature>
<feature type="compositionally biased region" description="Gly residues" evidence="1">
    <location>
        <begin position="44"/>
        <end position="53"/>
    </location>
</feature>
<feature type="transmembrane region" description="Helical" evidence="2">
    <location>
        <begin position="12"/>
        <end position="34"/>
    </location>
</feature>
<keyword evidence="2" id="KW-0812">Transmembrane</keyword>
<proteinExistence type="predicted"/>
<protein>
    <submittedName>
        <fullName evidence="3">Uncharacterized protein</fullName>
    </submittedName>
</protein>
<sequence length="67" mass="6827">MSRRWLEYFPTVVGLAGLLTVVGFVLVVGMRALVSLAGVVGASKDGGAGSGKGKGGEGKLEIQRPIL</sequence>